<keyword evidence="2" id="KW-0472">Membrane</keyword>
<keyword evidence="2" id="KW-1133">Transmembrane helix</keyword>
<dbReference type="AlphaFoldDB" id="A0A401ZAH6"/>
<evidence type="ECO:0008006" key="5">
    <source>
        <dbReference type="Google" id="ProtNLM"/>
    </source>
</evidence>
<comment type="caution">
    <text evidence="3">The sequence shown here is derived from an EMBL/GenBank/DDBJ whole genome shotgun (WGS) entry which is preliminary data.</text>
</comment>
<reference evidence="4" key="1">
    <citation type="submission" date="2018-12" db="EMBL/GenBank/DDBJ databases">
        <title>Tengunoibacter tsumagoiensis gen. nov., sp. nov., Dictyobacter kobayashii sp. nov., D. alpinus sp. nov., and D. joshuensis sp. nov. and description of Dictyobacteraceae fam. nov. within the order Ktedonobacterales isolated from Tengu-no-mugimeshi.</title>
        <authorList>
            <person name="Wang C.M."/>
            <person name="Zheng Y."/>
            <person name="Sakai Y."/>
            <person name="Toyoda A."/>
            <person name="Minakuchi Y."/>
            <person name="Abe K."/>
            <person name="Yokota A."/>
            <person name="Yabe S."/>
        </authorList>
    </citation>
    <scope>NUCLEOTIDE SEQUENCE [LARGE SCALE GENOMIC DNA]</scope>
    <source>
        <strain evidence="4">S-27</strain>
    </source>
</reference>
<protein>
    <recommendedName>
        <fullName evidence="5">DUF4878 domain-containing protein</fullName>
    </recommendedName>
</protein>
<dbReference type="OrthoDB" id="154127at2"/>
<evidence type="ECO:0000256" key="2">
    <source>
        <dbReference type="SAM" id="Phobius"/>
    </source>
</evidence>
<keyword evidence="2" id="KW-0812">Transmembrane</keyword>
<feature type="region of interest" description="Disordered" evidence="1">
    <location>
        <begin position="1"/>
        <end position="83"/>
    </location>
</feature>
<evidence type="ECO:0000313" key="4">
    <source>
        <dbReference type="Proteomes" id="UP000287224"/>
    </source>
</evidence>
<dbReference type="RefSeq" id="WP_126595022.1">
    <property type="nucleotide sequence ID" value="NZ_BIFQ01000001.1"/>
</dbReference>
<feature type="transmembrane region" description="Helical" evidence="2">
    <location>
        <begin position="96"/>
        <end position="118"/>
    </location>
</feature>
<evidence type="ECO:0000313" key="3">
    <source>
        <dbReference type="EMBL" id="GCE03788.1"/>
    </source>
</evidence>
<organism evidence="3 4">
    <name type="scientific">Dictyobacter aurantiacus</name>
    <dbReference type="NCBI Taxonomy" id="1936993"/>
    <lineage>
        <taxon>Bacteria</taxon>
        <taxon>Bacillati</taxon>
        <taxon>Chloroflexota</taxon>
        <taxon>Ktedonobacteria</taxon>
        <taxon>Ktedonobacterales</taxon>
        <taxon>Dictyobacteraceae</taxon>
        <taxon>Dictyobacter</taxon>
    </lineage>
</organism>
<feature type="compositionally biased region" description="Polar residues" evidence="1">
    <location>
        <begin position="8"/>
        <end position="32"/>
    </location>
</feature>
<sequence>MQERENQESGSFKKPSTQGLPSLNGTNKQRTVLRNPDEGTSKHQAIQKVISQKTSEHRAIPRRPAGMARVDTPPETTRVPRPIHEEPAPQKLRKRIVMFGGIFLILAIVAGLVGYFLATGIFASAPASTTAADFLDALNTKNYDQAYKDLGPAITIRTSQDQFTRQAQILDTCYGPVQDYSEVPNSAQVTDNSQVYTYTVKRIKNKTTVPYKLQITLQKDLDDGTWKVTDYSNNMGPGQPVPACSK</sequence>
<dbReference type="EMBL" id="BIFQ01000001">
    <property type="protein sequence ID" value="GCE03788.1"/>
    <property type="molecule type" value="Genomic_DNA"/>
</dbReference>
<accession>A0A401ZAH6</accession>
<keyword evidence="4" id="KW-1185">Reference proteome</keyword>
<name>A0A401ZAH6_9CHLR</name>
<dbReference type="Proteomes" id="UP000287224">
    <property type="component" value="Unassembled WGS sequence"/>
</dbReference>
<evidence type="ECO:0000256" key="1">
    <source>
        <dbReference type="SAM" id="MobiDB-lite"/>
    </source>
</evidence>
<proteinExistence type="predicted"/>
<gene>
    <name evidence="3" type="ORF">KDAU_11170</name>
</gene>